<reference evidence="11 12" key="1">
    <citation type="journal article" date="2011" name="Nature">
        <title>Genome sequencing reveals insights into physiology and longevity of the naked mole rat.</title>
        <authorList>
            <person name="Kim E.B."/>
            <person name="Fang X."/>
            <person name="Fushan A.A."/>
            <person name="Huang Z."/>
            <person name="Lobanov A.V."/>
            <person name="Han L."/>
            <person name="Marino S.M."/>
            <person name="Sun X."/>
            <person name="Turanov A.A."/>
            <person name="Yang P."/>
            <person name="Yim S.H."/>
            <person name="Zhao X."/>
            <person name="Kasaikina M.V."/>
            <person name="Stoletzki N."/>
            <person name="Peng C."/>
            <person name="Polak P."/>
            <person name="Xiong Z."/>
            <person name="Kiezun A."/>
            <person name="Zhu Y."/>
            <person name="Chen Y."/>
            <person name="Kryukov G.V."/>
            <person name="Zhang Q."/>
            <person name="Peshkin L."/>
            <person name="Yang L."/>
            <person name="Bronson R.T."/>
            <person name="Buffenstein R."/>
            <person name="Wang B."/>
            <person name="Han C."/>
            <person name="Li Q."/>
            <person name="Chen L."/>
            <person name="Zhao W."/>
            <person name="Sunyaev S.R."/>
            <person name="Park T.J."/>
            <person name="Zhang G."/>
            <person name="Wang J."/>
            <person name="Gladyshev V.N."/>
        </authorList>
    </citation>
    <scope>NUCLEOTIDE SEQUENCE [LARGE SCALE GENOMIC DNA]</scope>
</reference>
<evidence type="ECO:0000256" key="9">
    <source>
        <dbReference type="SAM" id="Phobius"/>
    </source>
</evidence>
<keyword evidence="6 9" id="KW-0472">Membrane</keyword>
<accession>G5AT64</accession>
<evidence type="ECO:0000313" key="12">
    <source>
        <dbReference type="Proteomes" id="UP000006813"/>
    </source>
</evidence>
<dbReference type="InParanoid" id="G5AT64"/>
<dbReference type="InterPro" id="IPR000725">
    <property type="entry name" value="Olfact_rcpt"/>
</dbReference>
<feature type="transmembrane region" description="Helical" evidence="9">
    <location>
        <begin position="83"/>
        <end position="100"/>
    </location>
</feature>
<proteinExistence type="predicted"/>
<dbReference type="Proteomes" id="UP000006813">
    <property type="component" value="Unassembled WGS sequence"/>
</dbReference>
<dbReference type="GO" id="GO:0004984">
    <property type="term" value="F:olfactory receptor activity"/>
    <property type="evidence" value="ECO:0007669"/>
    <property type="project" value="InterPro"/>
</dbReference>
<dbReference type="InterPro" id="IPR017452">
    <property type="entry name" value="GPCR_Rhodpsn_7TM"/>
</dbReference>
<dbReference type="PRINTS" id="PR00245">
    <property type="entry name" value="OLFACTORYR"/>
</dbReference>
<evidence type="ECO:0000256" key="2">
    <source>
        <dbReference type="ARBA" id="ARBA00022475"/>
    </source>
</evidence>
<keyword evidence="3" id="KW-0716">Sensory transduction</keyword>
<dbReference type="Pfam" id="PF13853">
    <property type="entry name" value="7tm_4"/>
    <property type="match status" value="1"/>
</dbReference>
<evidence type="ECO:0000256" key="1">
    <source>
        <dbReference type="ARBA" id="ARBA00004651"/>
    </source>
</evidence>
<evidence type="ECO:0000256" key="4">
    <source>
        <dbReference type="ARBA" id="ARBA00022692"/>
    </source>
</evidence>
<dbReference type="PROSITE" id="PS50262">
    <property type="entry name" value="G_PROTEIN_RECEP_F1_2"/>
    <property type="match status" value="1"/>
</dbReference>
<dbReference type="GO" id="GO:0007186">
    <property type="term" value="P:G protein-coupled receptor signaling pathway"/>
    <property type="evidence" value="ECO:0007669"/>
    <property type="project" value="InterPro"/>
</dbReference>
<comment type="subcellular location">
    <subcellularLocation>
        <location evidence="1">Cell membrane</location>
        <topology evidence="1">Multi-pass membrane protein</topology>
    </subcellularLocation>
</comment>
<gene>
    <name evidence="11" type="ORF">GW7_06839</name>
</gene>
<organism evidence="11 12">
    <name type="scientific">Heterocephalus glaber</name>
    <name type="common">Naked mole rat</name>
    <dbReference type="NCBI Taxonomy" id="10181"/>
    <lineage>
        <taxon>Eukaryota</taxon>
        <taxon>Metazoa</taxon>
        <taxon>Chordata</taxon>
        <taxon>Craniata</taxon>
        <taxon>Vertebrata</taxon>
        <taxon>Euteleostomi</taxon>
        <taxon>Mammalia</taxon>
        <taxon>Eutheria</taxon>
        <taxon>Euarchontoglires</taxon>
        <taxon>Glires</taxon>
        <taxon>Rodentia</taxon>
        <taxon>Hystricomorpha</taxon>
        <taxon>Bathyergidae</taxon>
        <taxon>Heterocephalus</taxon>
    </lineage>
</organism>
<evidence type="ECO:0000256" key="3">
    <source>
        <dbReference type="ARBA" id="ARBA00022606"/>
    </source>
</evidence>
<dbReference type="AlphaFoldDB" id="G5AT64"/>
<keyword evidence="4 9" id="KW-0812">Transmembrane</keyword>
<evidence type="ECO:0000256" key="7">
    <source>
        <dbReference type="ARBA" id="ARBA00023170"/>
    </source>
</evidence>
<dbReference type="GO" id="GO:0005886">
    <property type="term" value="C:plasma membrane"/>
    <property type="evidence" value="ECO:0007669"/>
    <property type="project" value="UniProtKB-SubCell"/>
</dbReference>
<evidence type="ECO:0000256" key="8">
    <source>
        <dbReference type="ARBA" id="ARBA00023224"/>
    </source>
</evidence>
<evidence type="ECO:0000256" key="6">
    <source>
        <dbReference type="ARBA" id="ARBA00023136"/>
    </source>
</evidence>
<evidence type="ECO:0000313" key="11">
    <source>
        <dbReference type="EMBL" id="EHB00225.1"/>
    </source>
</evidence>
<evidence type="ECO:0000259" key="10">
    <source>
        <dbReference type="PROSITE" id="PS50262"/>
    </source>
</evidence>
<name>G5AT64_HETGA</name>
<feature type="transmembrane region" description="Helical" evidence="9">
    <location>
        <begin position="120"/>
        <end position="138"/>
    </location>
</feature>
<keyword evidence="5 9" id="KW-1133">Transmembrane helix</keyword>
<protein>
    <submittedName>
        <fullName evidence="11">Olfactory receptor 2AJ1</fullName>
    </submittedName>
</protein>
<evidence type="ECO:0000256" key="5">
    <source>
        <dbReference type="ARBA" id="ARBA00022989"/>
    </source>
</evidence>
<feature type="domain" description="G-protein coupled receptors family 1 profile" evidence="10">
    <location>
        <begin position="1"/>
        <end position="136"/>
    </location>
</feature>
<keyword evidence="8" id="KW-0807">Transducer</keyword>
<dbReference type="SUPFAM" id="SSF81321">
    <property type="entry name" value="Family A G protein-coupled receptor-like"/>
    <property type="match status" value="1"/>
</dbReference>
<keyword evidence="7 11" id="KW-0675">Receptor</keyword>
<sequence>MFLAHTAFTLHFHICSPREILHFFSEVMAVLRIVCEDISVYEKAVVVTSNLVLLLHLSLILSFYVVIFLAMLQISSPEGRSKALATCFSHLCVMVLYFGPRMFIYMRPGSGKTLKLNQGIFLFGMFLTYFLNPLTYSFRNK</sequence>
<dbReference type="EMBL" id="JH166830">
    <property type="protein sequence ID" value="EHB00225.1"/>
    <property type="molecule type" value="Genomic_DNA"/>
</dbReference>
<feature type="transmembrane region" description="Helical" evidence="9">
    <location>
        <begin position="51"/>
        <end position="71"/>
    </location>
</feature>
<dbReference type="PANTHER" id="PTHR26453">
    <property type="entry name" value="OLFACTORY RECEPTOR"/>
    <property type="match status" value="1"/>
</dbReference>
<keyword evidence="2" id="KW-1003">Cell membrane</keyword>
<dbReference type="Gene3D" id="1.20.1070.10">
    <property type="entry name" value="Rhodopsin 7-helix transmembrane proteins"/>
    <property type="match status" value="1"/>
</dbReference>